<reference evidence="6 9" key="1">
    <citation type="journal article" date="2014" name="Genome Announc.">
        <title>Complete Genome Sequence of the Model Rhizosphere Strain Azospirillum brasilense Az39, Successfully Applied in Agriculture.</title>
        <authorList>
            <person name="Rivera D."/>
            <person name="Revale S."/>
            <person name="Molina R."/>
            <person name="Gualpa J."/>
            <person name="Puente M."/>
            <person name="Maroniche G."/>
            <person name="Paris G."/>
            <person name="Baker D."/>
            <person name="Clavijo B."/>
            <person name="McLay K."/>
            <person name="Spaepen S."/>
            <person name="Perticari A."/>
            <person name="Vazquez M."/>
            <person name="Wisniewski-Dye F."/>
            <person name="Watkins C."/>
            <person name="Martinez-Abarca F."/>
            <person name="Vanderleyden J."/>
            <person name="Cassan F."/>
        </authorList>
    </citation>
    <scope>NUCLEOTIDE SEQUENCE [LARGE SCALE GENOMIC DNA]</scope>
    <source>
        <strain evidence="6 9">Az39</strain>
        <plasmid evidence="6">AbAZ39_p3</plasmid>
    </source>
</reference>
<dbReference type="Gene3D" id="3.40.190.10">
    <property type="entry name" value="Periplasmic binding protein-like II"/>
    <property type="match status" value="2"/>
</dbReference>
<proteinExistence type="inferred from homology"/>
<geneLocation type="plasmid" evidence="8">
    <name>p8unnamed</name>
</geneLocation>
<dbReference type="InterPro" id="IPR000847">
    <property type="entry name" value="LysR_HTH_N"/>
</dbReference>
<dbReference type="InterPro" id="IPR036390">
    <property type="entry name" value="WH_DNA-bd_sf"/>
</dbReference>
<accession>A0A060DSD2</accession>
<reference evidence="7 11" key="3">
    <citation type="submission" date="2024-11" db="EMBL/GenBank/DDBJ databases">
        <title>Draft genome sequences of two bacteria associated to sugarcane roots in Colombia.</title>
        <authorList>
            <person name="Pardo-Diaz S."/>
            <person name="Masmela-Mendoza J."/>
            <person name="Delgadillo-Duran P."/>
            <person name="Bautista E.J."/>
            <person name="Rojas-Tapias D.F."/>
        </authorList>
    </citation>
    <scope>NUCLEOTIDE SEQUENCE [LARGE SCALE GENOMIC DNA]</scope>
    <source>
        <strain evidence="7 11">Ap18</strain>
    </source>
</reference>
<dbReference type="SUPFAM" id="SSF53850">
    <property type="entry name" value="Periplasmic binding protein-like II"/>
    <property type="match status" value="1"/>
</dbReference>
<dbReference type="EMBL" id="CP007796">
    <property type="protein sequence ID" value="AIB15697.1"/>
    <property type="molecule type" value="Genomic_DNA"/>
</dbReference>
<accession>A0A2K1G035</accession>
<dbReference type="AlphaFoldDB" id="A0A060DSD2"/>
<sequence>MNGIPNIRHLRAFREVARRGSISQAAEHVHLSQPAITQAIAKLEEEVGTPLFERRPDGMAVSAMGVLFLDRVERALDRLRTGTREAVRIGGRKGGLRGVADFDQLLTAAQIRALAAVADAGNFSLAARTVGISQPTLHRAARDLERLAGMALFARTAAGIALTPAAKALVQHVKLAITELEQGFAEVGEGLGGDTARIVVGSMPLSRPFILPTAVNALVRERPDVQFDVLDGPYDDLLHGLRHGEIDVLIGALRDPLPIDDVVQEPLFEDPLVVVARAFHPLSRRPKLTLEELAGCQWVVPRRGTPTRDRFEALFADAPPRGLVETSSQILVRGLLLGSDRLTLISAHQIRHEHELGLLVILPVELANTERTIGLTVRRGWRPTATQAHFLDLLRAAGTQAVSPVPRP</sequence>
<dbReference type="PANTHER" id="PTHR30126:SF98">
    <property type="entry name" value="HTH-TYPE TRANSCRIPTIONAL ACTIVATOR BAUR"/>
    <property type="match status" value="1"/>
</dbReference>
<dbReference type="Proteomes" id="UP000027186">
    <property type="component" value="Plasmid AbAZ39_p3"/>
</dbReference>
<evidence type="ECO:0000256" key="1">
    <source>
        <dbReference type="ARBA" id="ARBA00009437"/>
    </source>
</evidence>
<keyword evidence="11" id="KW-1185">Reference proteome</keyword>
<feature type="domain" description="HTH lysR-type" evidence="5">
    <location>
        <begin position="5"/>
        <end position="62"/>
    </location>
</feature>
<feature type="domain" description="HTH lysR-type" evidence="5">
    <location>
        <begin position="106"/>
        <end position="163"/>
    </location>
</feature>
<evidence type="ECO:0000313" key="10">
    <source>
        <dbReference type="Proteomes" id="UP000236268"/>
    </source>
</evidence>
<evidence type="ECO:0000259" key="5">
    <source>
        <dbReference type="PROSITE" id="PS50931"/>
    </source>
</evidence>
<dbReference type="SUPFAM" id="SSF46785">
    <property type="entry name" value="Winged helix' DNA-binding domain"/>
    <property type="match status" value="2"/>
</dbReference>
<evidence type="ECO:0000256" key="4">
    <source>
        <dbReference type="ARBA" id="ARBA00023163"/>
    </source>
</evidence>
<dbReference type="GO" id="GO:0000976">
    <property type="term" value="F:transcription cis-regulatory region binding"/>
    <property type="evidence" value="ECO:0007669"/>
    <property type="project" value="TreeGrafter"/>
</dbReference>
<comment type="similarity">
    <text evidence="1">Belongs to the LysR transcriptional regulatory family.</text>
</comment>
<reference evidence="8 10" key="2">
    <citation type="submission" date="2018-01" db="EMBL/GenBank/DDBJ databases">
        <title>Whole genome sequence of Azospirillum brasilense REC3 isolated from strawberry roots.</title>
        <authorList>
            <person name="Fontana C.A."/>
            <person name="Salazar S.M."/>
            <person name="Bassi D."/>
            <person name="Puglisi E."/>
            <person name="Lovaisa N.C."/>
            <person name="Toffoli L.M."/>
            <person name="Pedraza R."/>
            <person name="Cocconcelli P.S."/>
        </authorList>
    </citation>
    <scope>NUCLEOTIDE SEQUENCE [LARGE SCALE GENOMIC DNA]</scope>
    <source>
        <strain evidence="8 10">REC3</strain>
        <plasmid evidence="8">p8unnamed</plasmid>
    </source>
</reference>
<evidence type="ECO:0000313" key="8">
    <source>
        <dbReference type="EMBL" id="PNQ98135.1"/>
    </source>
</evidence>
<dbReference type="PRINTS" id="PR00039">
    <property type="entry name" value="HTHLYSR"/>
</dbReference>
<dbReference type="InterPro" id="IPR036388">
    <property type="entry name" value="WH-like_DNA-bd_sf"/>
</dbReference>
<evidence type="ECO:0000313" key="9">
    <source>
        <dbReference type="Proteomes" id="UP000027186"/>
    </source>
</evidence>
<dbReference type="EMBL" id="JBJLSN010000037">
    <property type="protein sequence ID" value="MFL7903802.1"/>
    <property type="molecule type" value="Genomic_DNA"/>
</dbReference>
<dbReference type="OrthoDB" id="7840053at2"/>
<dbReference type="InterPro" id="IPR005119">
    <property type="entry name" value="LysR_subst-bd"/>
</dbReference>
<keyword evidence="2" id="KW-0805">Transcription regulation</keyword>
<dbReference type="Pfam" id="PF03466">
    <property type="entry name" value="LysR_substrate"/>
    <property type="match status" value="1"/>
</dbReference>
<evidence type="ECO:0000313" key="11">
    <source>
        <dbReference type="Proteomes" id="UP001628281"/>
    </source>
</evidence>
<dbReference type="GO" id="GO:0003700">
    <property type="term" value="F:DNA-binding transcription factor activity"/>
    <property type="evidence" value="ECO:0007669"/>
    <property type="project" value="InterPro"/>
</dbReference>
<evidence type="ECO:0000313" key="7">
    <source>
        <dbReference type="EMBL" id="MFL7903802.1"/>
    </source>
</evidence>
<dbReference type="PROSITE" id="PS50931">
    <property type="entry name" value="HTH_LYSR"/>
    <property type="match status" value="2"/>
</dbReference>
<dbReference type="Pfam" id="PF00126">
    <property type="entry name" value="HTH_1"/>
    <property type="match status" value="2"/>
</dbReference>
<name>A0A060DSD2_9PROT</name>
<dbReference type="KEGG" id="abq:ABAZ39_27930"/>
<gene>
    <name evidence="6" type="ORF">ABAZ39_27930</name>
    <name evidence="7" type="ORF">ACJ41P_21895</name>
    <name evidence="8" type="ORF">C1S70_14790</name>
</gene>
<dbReference type="EMBL" id="POWG01000014">
    <property type="protein sequence ID" value="PNQ98135.1"/>
    <property type="molecule type" value="Genomic_DNA"/>
</dbReference>
<protein>
    <submittedName>
        <fullName evidence="7">LysR family transcriptional regulator</fullName>
    </submittedName>
</protein>
<dbReference type="Proteomes" id="UP000236268">
    <property type="component" value="Unassembled WGS sequence"/>
</dbReference>
<organism evidence="6 9">
    <name type="scientific">Azospirillum argentinense</name>
    <dbReference type="NCBI Taxonomy" id="2970906"/>
    <lineage>
        <taxon>Bacteria</taxon>
        <taxon>Pseudomonadati</taxon>
        <taxon>Pseudomonadota</taxon>
        <taxon>Alphaproteobacteria</taxon>
        <taxon>Rhodospirillales</taxon>
        <taxon>Azospirillaceae</taxon>
        <taxon>Azospirillum</taxon>
    </lineage>
</organism>
<evidence type="ECO:0000256" key="3">
    <source>
        <dbReference type="ARBA" id="ARBA00023125"/>
    </source>
</evidence>
<dbReference type="PANTHER" id="PTHR30126">
    <property type="entry name" value="HTH-TYPE TRANSCRIPTIONAL REGULATOR"/>
    <property type="match status" value="1"/>
</dbReference>
<keyword evidence="3" id="KW-0238">DNA-binding</keyword>
<dbReference type="RefSeq" id="WP_040137465.1">
    <property type="nucleotide sequence ID" value="NZ_CP007796.1"/>
</dbReference>
<dbReference type="FunFam" id="1.10.10.10:FF:000001">
    <property type="entry name" value="LysR family transcriptional regulator"/>
    <property type="match status" value="1"/>
</dbReference>
<geneLocation type="plasmid" evidence="6 9">
    <name>AbAZ39_p3</name>
</geneLocation>
<evidence type="ECO:0000256" key="2">
    <source>
        <dbReference type="ARBA" id="ARBA00023015"/>
    </source>
</evidence>
<evidence type="ECO:0000313" key="6">
    <source>
        <dbReference type="EMBL" id="AIB15697.1"/>
    </source>
</evidence>
<dbReference type="Proteomes" id="UP001628281">
    <property type="component" value="Unassembled WGS sequence"/>
</dbReference>
<keyword evidence="6" id="KW-0614">Plasmid</keyword>
<dbReference type="Gene3D" id="1.10.10.10">
    <property type="entry name" value="Winged helix-like DNA-binding domain superfamily/Winged helix DNA-binding domain"/>
    <property type="match status" value="2"/>
</dbReference>
<keyword evidence="4" id="KW-0804">Transcription</keyword>